<protein>
    <submittedName>
        <fullName evidence="6">Tegument protein UL16</fullName>
    </submittedName>
</protein>
<keyword evidence="3" id="KW-0946">Virion</keyword>
<dbReference type="EMBL" id="FJ483970">
    <property type="protein sequence ID" value="AEV80789.1"/>
    <property type="molecule type" value="Genomic_DNA"/>
</dbReference>
<reference evidence="6" key="1">
    <citation type="submission" date="2011-12" db="EMBL/GenBank/DDBJ databases">
        <title>Comparative genomics of primate cytomegaloviruses.</title>
        <authorList>
            <person name="Davison A.J."/>
            <person name="Holton M."/>
            <person name="Dolan A."/>
            <person name="Dargan D.J."/>
            <person name="Gatherer D."/>
            <person name="Hayward G.S."/>
        </authorList>
    </citation>
    <scope>NUCLEOTIDE SEQUENCE [LARGE SCALE GENOMIC DNA]</scope>
    <source>
        <strain evidence="6">S34E</strain>
    </source>
</reference>
<proteinExistence type="predicted"/>
<keyword evidence="5" id="KW-1035">Host cytoplasm</keyword>
<evidence type="ECO:0000256" key="4">
    <source>
        <dbReference type="ARBA" id="ARBA00022921"/>
    </source>
</evidence>
<evidence type="ECO:0000256" key="3">
    <source>
        <dbReference type="ARBA" id="ARBA00022844"/>
    </source>
</evidence>
<sequence length="346" mass="37534">MASTSVCCTRDLRLLRGFVQNECVWRQVSKTPKSREYVSVACKSATFDPGNGQDNSCMFCRLLLLSRGGQHVFCMAVNGALMGSFTCGRLRRVKYAVAGLDTFYHLQMSEPPCPIVLGFAPSFAPASSTVSTHSLTPDFIYDFCTIVTQEEAKSIVVRGGGEPGTRRAIKLGGPGTWAVKHQTGMDLYFFLLAYDLYTTCTGKHLLPSMAKLMAISTACGEMSCPFCKDHGTHVDPTGRYVGLVPDRGLCFCYAPCRTPTAPITNEEYVPFFCDDANSATHMSVTSAVRQHGLVTLASSLESHIAVYSGSGVPLPLKRACWQLVKLAHPVSSLIVRSCPVVKSVVI</sequence>
<evidence type="ECO:0000256" key="5">
    <source>
        <dbReference type="ARBA" id="ARBA00023200"/>
    </source>
</evidence>
<accession>G8XUF9</accession>
<evidence type="ECO:0000313" key="6">
    <source>
        <dbReference type="EMBL" id="AEV80789.1"/>
    </source>
</evidence>
<name>G8XUF9_9BETA</name>
<evidence type="ECO:0000256" key="2">
    <source>
        <dbReference type="ARBA" id="ARBA00022580"/>
    </source>
</evidence>
<evidence type="ECO:0000256" key="1">
    <source>
        <dbReference type="ARBA" id="ARBA00022562"/>
    </source>
</evidence>
<dbReference type="InterPro" id="IPR004286">
    <property type="entry name" value="Herpes_UL16/UL94"/>
</dbReference>
<gene>
    <name evidence="6" type="primary">UL94</name>
</gene>
<keyword evidence="4" id="KW-0426">Late protein</keyword>
<dbReference type="GeneID" id="11464156"/>
<keyword evidence="2" id="KW-0920">Virion tegument</keyword>
<dbReference type="Pfam" id="PF03044">
    <property type="entry name" value="Herpes_UL16"/>
    <property type="match status" value="1"/>
</dbReference>
<organism evidence="6 7">
    <name type="scientific">Aotine betaherpesvirus 1</name>
    <dbReference type="NCBI Taxonomy" id="50290"/>
    <lineage>
        <taxon>Viruses</taxon>
        <taxon>Duplodnaviria</taxon>
        <taxon>Heunggongvirae</taxon>
        <taxon>Peploviricota</taxon>
        <taxon>Herviviricetes</taxon>
        <taxon>Herpesvirales</taxon>
        <taxon>Orthoherpesviridae</taxon>
        <taxon>Betaherpesvirinae</taxon>
        <taxon>Cytomegalovirus</taxon>
        <taxon>Cytomegalovirus aotinebeta1</taxon>
    </lineage>
</organism>
<dbReference type="Proteomes" id="UP000113968">
    <property type="component" value="Segment"/>
</dbReference>
<keyword evidence="7" id="KW-1185">Reference proteome</keyword>
<evidence type="ECO:0000313" key="7">
    <source>
        <dbReference type="Proteomes" id="UP000113968"/>
    </source>
</evidence>
<dbReference type="GO" id="GO:0044423">
    <property type="term" value="C:virion component"/>
    <property type="evidence" value="ECO:0007669"/>
    <property type="project" value="UniProtKB-KW"/>
</dbReference>
<dbReference type="OrthoDB" id="8436at10239"/>
<dbReference type="KEGG" id="vg:11464156"/>
<keyword evidence="1" id="KW-1048">Host nucleus</keyword>
<dbReference type="RefSeq" id="YP_004940110.1">
    <property type="nucleotide sequence ID" value="NC_016447.1"/>
</dbReference>